<dbReference type="OrthoDB" id="5440at2759"/>
<proteinExistence type="predicted"/>
<dbReference type="Gene3D" id="3.10.450.50">
    <property type="match status" value="1"/>
</dbReference>
<sequence>MAHRNYQNAVTSITRPSVIMLISDVHTEQWCTQYTQEGYDVYHLASPLDGADFQKAVSEIAESKRDFAVITYGLQEKDINTLATLTLPLADNLKAYIHYCPLTDNADSLLSRTTEGNYIPSTFHLASAQEKLHASLLPFTNPSSFLLEKKLSPTQFSPIIVYTYPLVPLTPAFPLLVTAPAAIVPGQASNVDPYILSANNLAYTRTLELLRREIGPRFDLEKIWNEHIYYEFEARDARKTMSTMVKVPYVNHIPTLTGGVGYDHLARFYKHHFTSTNVTPPDTEIITISRTIGADRIIDEMILKCTHTTMIDYFIPGVKPTGKSLELALVGVIAFRGDKLCFEYWDQASVLVQLGLLDPKNLPVAGKEVADKVLDPYGVPSNLLMERWKESEGLSIE</sequence>
<dbReference type="STRING" id="2282107.A0A286URX3"/>
<reference evidence="1 2" key="1">
    <citation type="journal article" date="2017" name="Mol. Ecol.">
        <title>Comparative and population genomic landscape of Phellinus noxius: A hypervariable fungus causing root rot in trees.</title>
        <authorList>
            <person name="Chung C.L."/>
            <person name="Lee T.J."/>
            <person name="Akiba M."/>
            <person name="Lee H.H."/>
            <person name="Kuo T.H."/>
            <person name="Liu D."/>
            <person name="Ke H.M."/>
            <person name="Yokoi T."/>
            <person name="Roa M.B."/>
            <person name="Lu M.J."/>
            <person name="Chang Y.Y."/>
            <person name="Ann P.J."/>
            <person name="Tsai J.N."/>
            <person name="Chen C.Y."/>
            <person name="Tzean S.S."/>
            <person name="Ota Y."/>
            <person name="Hattori T."/>
            <person name="Sahashi N."/>
            <person name="Liou R.F."/>
            <person name="Kikuchi T."/>
            <person name="Tsai I.J."/>
        </authorList>
    </citation>
    <scope>NUCLEOTIDE SEQUENCE [LARGE SCALE GENOMIC DNA]</scope>
    <source>
        <strain evidence="1 2">FFPRI411160</strain>
    </source>
</reference>
<evidence type="ECO:0000313" key="1">
    <source>
        <dbReference type="EMBL" id="PAV22348.1"/>
    </source>
</evidence>
<comment type="caution">
    <text evidence="1">The sequence shown here is derived from an EMBL/GenBank/DDBJ whole genome shotgun (WGS) entry which is preliminary data.</text>
</comment>
<dbReference type="PANTHER" id="PTHR38436:SF3">
    <property type="entry name" value="CARBOXYMETHYLENEBUTENOLIDASE-RELATED"/>
    <property type="match status" value="1"/>
</dbReference>
<keyword evidence="2" id="KW-1185">Reference proteome</keyword>
<dbReference type="InterPro" id="IPR032710">
    <property type="entry name" value="NTF2-like_dom_sf"/>
</dbReference>
<evidence type="ECO:0000313" key="2">
    <source>
        <dbReference type="Proteomes" id="UP000217199"/>
    </source>
</evidence>
<accession>A0A286URX3</accession>
<dbReference type="InterPro" id="IPR009959">
    <property type="entry name" value="Cyclase_SnoaL-like"/>
</dbReference>
<dbReference type="AlphaFoldDB" id="A0A286URX3"/>
<dbReference type="GO" id="GO:0016787">
    <property type="term" value="F:hydrolase activity"/>
    <property type="evidence" value="ECO:0007669"/>
    <property type="project" value="UniProtKB-KW"/>
</dbReference>
<organism evidence="1 2">
    <name type="scientific">Pyrrhoderma noxium</name>
    <dbReference type="NCBI Taxonomy" id="2282107"/>
    <lineage>
        <taxon>Eukaryota</taxon>
        <taxon>Fungi</taxon>
        <taxon>Dikarya</taxon>
        <taxon>Basidiomycota</taxon>
        <taxon>Agaricomycotina</taxon>
        <taxon>Agaricomycetes</taxon>
        <taxon>Hymenochaetales</taxon>
        <taxon>Hymenochaetaceae</taxon>
        <taxon>Pyrrhoderma</taxon>
    </lineage>
</organism>
<gene>
    <name evidence="1" type="ORF">PNOK_0230500</name>
</gene>
<dbReference type="InParanoid" id="A0A286URX3"/>
<dbReference type="PANTHER" id="PTHR38436">
    <property type="entry name" value="POLYKETIDE CYCLASE SNOAL-LIKE DOMAIN"/>
    <property type="match status" value="1"/>
</dbReference>
<keyword evidence="1" id="KW-0378">Hydrolase</keyword>
<dbReference type="EMBL" id="NBII01000002">
    <property type="protein sequence ID" value="PAV22348.1"/>
    <property type="molecule type" value="Genomic_DNA"/>
</dbReference>
<dbReference type="Proteomes" id="UP000217199">
    <property type="component" value="Unassembled WGS sequence"/>
</dbReference>
<protein>
    <submittedName>
        <fullName evidence="1">Dienelactone hydrolase</fullName>
    </submittedName>
</protein>
<dbReference type="SUPFAM" id="SSF54427">
    <property type="entry name" value="NTF2-like"/>
    <property type="match status" value="1"/>
</dbReference>
<name>A0A286URX3_9AGAM</name>
<dbReference type="GO" id="GO:0030638">
    <property type="term" value="P:polyketide metabolic process"/>
    <property type="evidence" value="ECO:0007669"/>
    <property type="project" value="InterPro"/>
</dbReference>